<sequence length="130" mass="14841">MRRHELTDEQWLKIRGHLPGKSGDPGRTAASNRRFVNAVLWIARTGAPWRDLPTRFGPWNSVFQRFNRWCKRGVWRQVLETLGEEPDLEHLLLDSTTVRAHQHAAGVKGGSVAKPWAARAEVGERKSTPR</sequence>
<dbReference type="EMBL" id="CP036278">
    <property type="protein sequence ID" value="QDU58295.1"/>
    <property type="molecule type" value="Genomic_DNA"/>
</dbReference>
<dbReference type="PANTHER" id="PTHR46637:SF1">
    <property type="entry name" value="BLL5188 PROTEIN"/>
    <property type="match status" value="1"/>
</dbReference>
<feature type="compositionally biased region" description="Basic and acidic residues" evidence="1">
    <location>
        <begin position="121"/>
        <end position="130"/>
    </location>
</feature>
<gene>
    <name evidence="3" type="ORF">Pan181_05890</name>
    <name evidence="4" type="ORF">Pan181_07270</name>
    <name evidence="5" type="ORF">Pan181_07320</name>
    <name evidence="6" type="ORF">Pan181_07470</name>
    <name evidence="7" type="ORF">Pan181_08000</name>
    <name evidence="8" type="ORF">Pan181_27990</name>
    <name evidence="9" type="ORF">Pan181_33680</name>
    <name evidence="10" type="ORF">Pan181_38090</name>
    <name evidence="11" type="ORF">Pan181_45280</name>
    <name evidence="12" type="ORF">Pan181_52560</name>
</gene>
<dbReference type="InterPro" id="IPR052909">
    <property type="entry name" value="Transposase_6_like"/>
</dbReference>
<dbReference type="KEGG" id="amuc:Pan181_33680"/>
<dbReference type="KEGG" id="amuc:Pan181_07270"/>
<dbReference type="EMBL" id="CP036278">
    <property type="protein sequence ID" value="QDU54544.1"/>
    <property type="molecule type" value="Genomic_DNA"/>
</dbReference>
<dbReference type="EMBL" id="CP036278">
    <property type="protein sequence ID" value="QDU56589.1"/>
    <property type="molecule type" value="Genomic_DNA"/>
</dbReference>
<dbReference type="EMBL" id="CP036278">
    <property type="protein sequence ID" value="QDU54408.1"/>
    <property type="molecule type" value="Genomic_DNA"/>
</dbReference>
<evidence type="ECO:0000313" key="13">
    <source>
        <dbReference type="Proteomes" id="UP000315750"/>
    </source>
</evidence>
<name>A0A518AW99_9BACT</name>
<evidence type="ECO:0000313" key="10">
    <source>
        <dbReference type="EMBL" id="QDU57591.1"/>
    </source>
</evidence>
<evidence type="ECO:0000313" key="9">
    <source>
        <dbReference type="EMBL" id="QDU57154.1"/>
    </source>
</evidence>
<keyword evidence="13" id="KW-1185">Reference proteome</keyword>
<dbReference type="KEGG" id="amuc:Pan181_07470"/>
<dbReference type="AlphaFoldDB" id="A0A518AW99"/>
<dbReference type="EMBL" id="CP036278">
    <property type="protein sequence ID" value="QDU59015.1"/>
    <property type="molecule type" value="Genomic_DNA"/>
</dbReference>
<evidence type="ECO:0000313" key="7">
    <source>
        <dbReference type="EMBL" id="QDU54617.1"/>
    </source>
</evidence>
<feature type="region of interest" description="Disordered" evidence="1">
    <location>
        <begin position="104"/>
        <end position="130"/>
    </location>
</feature>
<dbReference type="KEGG" id="amuc:Pan181_05890"/>
<dbReference type="PANTHER" id="PTHR46637">
    <property type="entry name" value="TIS1421-TRANSPOSASE PROTEIN A"/>
    <property type="match status" value="1"/>
</dbReference>
<evidence type="ECO:0000313" key="6">
    <source>
        <dbReference type="EMBL" id="QDU54564.1"/>
    </source>
</evidence>
<dbReference type="InterPro" id="IPR025161">
    <property type="entry name" value="IS402-like_dom"/>
</dbReference>
<evidence type="ECO:0000313" key="8">
    <source>
        <dbReference type="EMBL" id="QDU56589.1"/>
    </source>
</evidence>
<dbReference type="EMBL" id="CP036278">
    <property type="protein sequence ID" value="QDU54617.1"/>
    <property type="molecule type" value="Genomic_DNA"/>
</dbReference>
<dbReference type="EMBL" id="CP036278">
    <property type="protein sequence ID" value="QDU54564.1"/>
    <property type="molecule type" value="Genomic_DNA"/>
</dbReference>
<evidence type="ECO:0000313" key="12">
    <source>
        <dbReference type="EMBL" id="QDU59015.1"/>
    </source>
</evidence>
<evidence type="ECO:0000313" key="5">
    <source>
        <dbReference type="EMBL" id="QDU54549.1"/>
    </source>
</evidence>
<dbReference type="Proteomes" id="UP000315750">
    <property type="component" value="Chromosome"/>
</dbReference>
<accession>A0A518AW99</accession>
<dbReference type="KEGG" id="amuc:Pan181_08000"/>
<dbReference type="EMBL" id="CP036278">
    <property type="protein sequence ID" value="QDU57591.1"/>
    <property type="molecule type" value="Genomic_DNA"/>
</dbReference>
<feature type="domain" description="Insertion element IS402-like" evidence="2">
    <location>
        <begin position="6"/>
        <end position="78"/>
    </location>
</feature>
<reference evidence="12 13" key="1">
    <citation type="submission" date="2019-02" db="EMBL/GenBank/DDBJ databases">
        <title>Deep-cultivation of Planctomycetes and their phenomic and genomic characterization uncovers novel biology.</title>
        <authorList>
            <person name="Wiegand S."/>
            <person name="Jogler M."/>
            <person name="Boedeker C."/>
            <person name="Pinto D."/>
            <person name="Vollmers J."/>
            <person name="Rivas-Marin E."/>
            <person name="Kohn T."/>
            <person name="Peeters S.H."/>
            <person name="Heuer A."/>
            <person name="Rast P."/>
            <person name="Oberbeckmann S."/>
            <person name="Bunk B."/>
            <person name="Jeske O."/>
            <person name="Meyerdierks A."/>
            <person name="Storesund J.E."/>
            <person name="Kallscheuer N."/>
            <person name="Luecker S."/>
            <person name="Lage O.M."/>
            <person name="Pohl T."/>
            <person name="Merkel B.J."/>
            <person name="Hornburger P."/>
            <person name="Mueller R.-W."/>
            <person name="Bruemmer F."/>
            <person name="Labrenz M."/>
            <person name="Spormann A.M."/>
            <person name="Op den Camp H."/>
            <person name="Overmann J."/>
            <person name="Amann R."/>
            <person name="Jetten M.S.M."/>
            <person name="Mascher T."/>
            <person name="Medema M.H."/>
            <person name="Devos D.P."/>
            <person name="Kaster A.-K."/>
            <person name="Ovreas L."/>
            <person name="Rohde M."/>
            <person name="Galperin M.Y."/>
            <person name="Jogler C."/>
        </authorList>
    </citation>
    <scope>NUCLEOTIDE SEQUENCE [LARGE SCALE GENOMIC DNA]</scope>
    <source>
        <strain evidence="12 13">Pan181</strain>
    </source>
</reference>
<protein>
    <recommendedName>
        <fullName evidence="2">Insertion element IS402-like domain-containing protein</fullName>
    </recommendedName>
</protein>
<evidence type="ECO:0000256" key="1">
    <source>
        <dbReference type="SAM" id="MobiDB-lite"/>
    </source>
</evidence>
<dbReference type="KEGG" id="amuc:Pan181_45280"/>
<evidence type="ECO:0000313" key="4">
    <source>
        <dbReference type="EMBL" id="QDU54544.1"/>
    </source>
</evidence>
<evidence type="ECO:0000313" key="11">
    <source>
        <dbReference type="EMBL" id="QDU58295.1"/>
    </source>
</evidence>
<organism evidence="12 13">
    <name type="scientific">Aeoliella mucimassa</name>
    <dbReference type="NCBI Taxonomy" id="2527972"/>
    <lineage>
        <taxon>Bacteria</taxon>
        <taxon>Pseudomonadati</taxon>
        <taxon>Planctomycetota</taxon>
        <taxon>Planctomycetia</taxon>
        <taxon>Pirellulales</taxon>
        <taxon>Lacipirellulaceae</taxon>
        <taxon>Aeoliella</taxon>
    </lineage>
</organism>
<dbReference type="KEGG" id="amuc:Pan181_38090"/>
<dbReference type="KEGG" id="amuc:Pan181_52560"/>
<dbReference type="KEGG" id="amuc:Pan181_07320"/>
<dbReference type="NCBIfam" id="NF033580">
    <property type="entry name" value="transpos_IS5_3"/>
    <property type="match status" value="1"/>
</dbReference>
<proteinExistence type="predicted"/>
<dbReference type="EMBL" id="CP036278">
    <property type="protein sequence ID" value="QDU54549.1"/>
    <property type="molecule type" value="Genomic_DNA"/>
</dbReference>
<evidence type="ECO:0000313" key="3">
    <source>
        <dbReference type="EMBL" id="QDU54408.1"/>
    </source>
</evidence>
<dbReference type="Pfam" id="PF13340">
    <property type="entry name" value="DUF4096"/>
    <property type="match status" value="1"/>
</dbReference>
<dbReference type="KEGG" id="amuc:Pan181_27990"/>
<evidence type="ECO:0000259" key="2">
    <source>
        <dbReference type="Pfam" id="PF13340"/>
    </source>
</evidence>
<dbReference type="EMBL" id="CP036278">
    <property type="protein sequence ID" value="QDU57154.1"/>
    <property type="molecule type" value="Genomic_DNA"/>
</dbReference>